<sequence>TVELNRFSFQELGDVLATRCGNTLTASFIPGCSKIALSAYRPLKWNSPDKPSDTAGQDLVLIHMAQESSLYAEPLLRSLLSESNATFETLQTMSQAQHGTKKTTEYVKISRTYRSIVRCCLEKLEHAKKMPEVQEDDAKEQQFVDAIVTFYAVECLWHLFEILYMQQQHNQLIVPQLLEWTRFHYPHTEDRATDLLLMAEEASEVDNYWDTLRTLVMLGQLDVTRAILSQHRKANQPAYQAAEAVLKSMPIYQDGYALQKFCSQWEYWHMDLERKLASQAFAADPDLELLMQLVTGNNEHWDAELMKSQDWYEFLPGYLLYTRPTCKPFELRIAVTNWHNRWSQLRPNWEMTQLSRMIRQLMDHDVKLFIYDAQKLGDSHWFATHLIDLIYHSGHLKTYFDQHNLDLPALRHAMIFEYGSYLMTTHNLWQLGIDYLDHCSQEGIAAIELLLPRIPLKSERQAFKILALAKQRGLVNVEQDICKVLSKRAYNEQRYGNALEWAIRSKDVLVVTAIADFILKVSGILGQVLSTLYMICVHKQHYSKTGIMLCQDVITSIGGRMFVSPRLVFLSKYYEFYEFYRQRDFLSGAELLINLLASRITPDYFWPSLLIDALPLLESEDPKIFSKETIAILQHLEMELVPLIERNKLNTAKFSNHTSKTIFKDYRVENVEEILDLMRLACARNLARAMIIENTAPTS</sequence>
<evidence type="ECO:0000256" key="8">
    <source>
        <dbReference type="ARBA" id="ARBA00023242"/>
    </source>
</evidence>
<keyword evidence="6 9" id="KW-0811">Translocation</keyword>
<keyword evidence="8 9" id="KW-0539">Nucleus</keyword>
<keyword evidence="3 9" id="KW-0813">Transport</keyword>
<keyword evidence="11" id="KW-1185">Reference proteome</keyword>
<protein>
    <recommendedName>
        <fullName evidence="9">Nuclear pore complex protein Nup75</fullName>
    </recommendedName>
    <alternativeName>
        <fullName evidence="9">Nucleoporin Nup85</fullName>
    </alternativeName>
</protein>
<comment type="subcellular location">
    <subcellularLocation>
        <location evidence="1 9">Nucleus</location>
        <location evidence="1 9">Nuclear pore complex</location>
    </subcellularLocation>
</comment>
<comment type="function">
    <text evidence="9">Functions as a component of the nuclear pore complex (NPC).</text>
</comment>
<name>A0AAD4JRJ6_9MUSC</name>
<accession>A0AAD4JRJ6</accession>
<comment type="subunit">
    <text evidence="9">Component of the nuclear pore complex (NPC).</text>
</comment>
<keyword evidence="5 9" id="KW-0653">Protein transport</keyword>
<comment type="caution">
    <text evidence="10">The sequence shown here is derived from an EMBL/GenBank/DDBJ whole genome shotgun (WGS) entry which is preliminary data.</text>
</comment>
<dbReference type="EMBL" id="JAJJHW010003889">
    <property type="protein sequence ID" value="KAH8355279.1"/>
    <property type="molecule type" value="Genomic_DNA"/>
</dbReference>
<evidence type="ECO:0000256" key="3">
    <source>
        <dbReference type="ARBA" id="ARBA00022448"/>
    </source>
</evidence>
<reference evidence="10" key="1">
    <citation type="journal article" date="2021" name="Mol. Ecol. Resour.">
        <title>Phylogenomic analyses of the genus Drosophila reveals genomic signals of climate adaptation.</title>
        <authorList>
            <person name="Li F."/>
            <person name="Rane R.V."/>
            <person name="Luria V."/>
            <person name="Xiong Z."/>
            <person name="Chen J."/>
            <person name="Li Z."/>
            <person name="Catullo R.A."/>
            <person name="Griffin P.C."/>
            <person name="Schiffer M."/>
            <person name="Pearce S."/>
            <person name="Lee S.F."/>
            <person name="McElroy K."/>
            <person name="Stocker A."/>
            <person name="Shirriffs J."/>
            <person name="Cockerell F."/>
            <person name="Coppin C."/>
            <person name="Sgro C.M."/>
            <person name="Karger A."/>
            <person name="Cain J.W."/>
            <person name="Weber J.A."/>
            <person name="Santpere G."/>
            <person name="Kirschner M.W."/>
            <person name="Hoffmann A.A."/>
            <person name="Oakeshott J.G."/>
            <person name="Zhang G."/>
        </authorList>
    </citation>
    <scope>NUCLEOTIDE SEQUENCE</scope>
    <source>
        <strain evidence="10">BGI-SZ-2011g</strain>
    </source>
</reference>
<comment type="similarity">
    <text evidence="2 9">Belongs to the nucleoporin Nup85 family.</text>
</comment>
<dbReference type="GO" id="GO:0045893">
    <property type="term" value="P:positive regulation of DNA-templated transcription"/>
    <property type="evidence" value="ECO:0007669"/>
    <property type="project" value="TreeGrafter"/>
</dbReference>
<dbReference type="PANTHER" id="PTHR13373">
    <property type="entry name" value="FROUNT PROTEIN-RELATED"/>
    <property type="match status" value="1"/>
</dbReference>
<evidence type="ECO:0000256" key="9">
    <source>
        <dbReference type="RuleBase" id="RU365073"/>
    </source>
</evidence>
<evidence type="ECO:0000313" key="10">
    <source>
        <dbReference type="EMBL" id="KAH8355279.1"/>
    </source>
</evidence>
<keyword evidence="7 9" id="KW-0906">Nuclear pore complex</keyword>
<dbReference type="Pfam" id="PF07575">
    <property type="entry name" value="Nucleopor_Nup85"/>
    <property type="match status" value="1"/>
</dbReference>
<evidence type="ECO:0000256" key="7">
    <source>
        <dbReference type="ARBA" id="ARBA00023132"/>
    </source>
</evidence>
<proteinExistence type="inferred from homology"/>
<dbReference type="GO" id="GO:0006606">
    <property type="term" value="P:protein import into nucleus"/>
    <property type="evidence" value="ECO:0007669"/>
    <property type="project" value="TreeGrafter"/>
</dbReference>
<keyword evidence="9" id="KW-0472">Membrane</keyword>
<dbReference type="PANTHER" id="PTHR13373:SF21">
    <property type="entry name" value="NUCLEAR PORE COMPLEX PROTEIN NUP85"/>
    <property type="match status" value="1"/>
</dbReference>
<organism evidence="10 11">
    <name type="scientific">Drosophila rubida</name>
    <dbReference type="NCBI Taxonomy" id="30044"/>
    <lineage>
        <taxon>Eukaryota</taxon>
        <taxon>Metazoa</taxon>
        <taxon>Ecdysozoa</taxon>
        <taxon>Arthropoda</taxon>
        <taxon>Hexapoda</taxon>
        <taxon>Insecta</taxon>
        <taxon>Pterygota</taxon>
        <taxon>Neoptera</taxon>
        <taxon>Endopterygota</taxon>
        <taxon>Diptera</taxon>
        <taxon>Brachycera</taxon>
        <taxon>Muscomorpha</taxon>
        <taxon>Ephydroidea</taxon>
        <taxon>Drosophilidae</taxon>
        <taxon>Drosophila</taxon>
    </lineage>
</organism>
<evidence type="ECO:0000256" key="2">
    <source>
        <dbReference type="ARBA" id="ARBA00005573"/>
    </source>
</evidence>
<evidence type="ECO:0000256" key="6">
    <source>
        <dbReference type="ARBA" id="ARBA00023010"/>
    </source>
</evidence>
<dbReference type="GO" id="GO:0031080">
    <property type="term" value="C:nuclear pore outer ring"/>
    <property type="evidence" value="ECO:0007669"/>
    <property type="project" value="TreeGrafter"/>
</dbReference>
<evidence type="ECO:0000256" key="4">
    <source>
        <dbReference type="ARBA" id="ARBA00022816"/>
    </source>
</evidence>
<evidence type="ECO:0000256" key="1">
    <source>
        <dbReference type="ARBA" id="ARBA00004567"/>
    </source>
</evidence>
<dbReference type="Proteomes" id="UP001200034">
    <property type="component" value="Unassembled WGS sequence"/>
</dbReference>
<feature type="non-terminal residue" evidence="10">
    <location>
        <position position="699"/>
    </location>
</feature>
<gene>
    <name evidence="10" type="ORF">KR093_010332</name>
</gene>
<keyword evidence="4 9" id="KW-0509">mRNA transport</keyword>
<dbReference type="GO" id="GO:0017056">
    <property type="term" value="F:structural constituent of nuclear pore"/>
    <property type="evidence" value="ECO:0007669"/>
    <property type="project" value="TreeGrafter"/>
</dbReference>
<dbReference type="InterPro" id="IPR011502">
    <property type="entry name" value="Nucleoporin_Nup85"/>
</dbReference>
<evidence type="ECO:0000313" key="11">
    <source>
        <dbReference type="Proteomes" id="UP001200034"/>
    </source>
</evidence>
<dbReference type="AlphaFoldDB" id="A0AAD4JRJ6"/>
<dbReference type="GO" id="GO:0031965">
    <property type="term" value="C:nuclear membrane"/>
    <property type="evidence" value="ECO:0007669"/>
    <property type="project" value="UniProtKB-UniRule"/>
</dbReference>
<dbReference type="GO" id="GO:0006406">
    <property type="term" value="P:mRNA export from nucleus"/>
    <property type="evidence" value="ECO:0007669"/>
    <property type="project" value="TreeGrafter"/>
</dbReference>
<evidence type="ECO:0000256" key="5">
    <source>
        <dbReference type="ARBA" id="ARBA00022927"/>
    </source>
</evidence>